<evidence type="ECO:0000256" key="6">
    <source>
        <dbReference type="ARBA" id="ARBA00037368"/>
    </source>
</evidence>
<evidence type="ECO:0000313" key="12">
    <source>
        <dbReference type="Proteomes" id="UP000730739"/>
    </source>
</evidence>
<dbReference type="Gene3D" id="3.90.1200.10">
    <property type="match status" value="1"/>
</dbReference>
<gene>
    <name evidence="11" type="ORF">J2Z31_005169</name>
</gene>
<dbReference type="EC" id="2.7.1.81" evidence="7"/>
<accession>A0ABS4R6W5</accession>
<evidence type="ECO:0000256" key="9">
    <source>
        <dbReference type="SAM" id="MobiDB-lite"/>
    </source>
</evidence>
<dbReference type="Pfam" id="PF01636">
    <property type="entry name" value="APH"/>
    <property type="match status" value="1"/>
</dbReference>
<dbReference type="PANTHER" id="PTHR21064:SF1">
    <property type="entry name" value="HYDROXYLYSINE KINASE"/>
    <property type="match status" value="1"/>
</dbReference>
<dbReference type="InterPro" id="IPR050249">
    <property type="entry name" value="Pseudomonas-type_ThrB"/>
</dbReference>
<comment type="catalytic activity">
    <reaction evidence="5">
        <text>(5R)-5-hydroxy-L-lysine + GTP = (5R)-5-phosphooxy-L-lysine + GDP + H(+)</text>
        <dbReference type="Rhea" id="RHEA:19049"/>
        <dbReference type="ChEBI" id="CHEBI:15378"/>
        <dbReference type="ChEBI" id="CHEBI:37565"/>
        <dbReference type="ChEBI" id="CHEBI:57882"/>
        <dbReference type="ChEBI" id="CHEBI:58189"/>
        <dbReference type="ChEBI" id="CHEBI:58357"/>
        <dbReference type="EC" id="2.7.1.81"/>
    </reaction>
</comment>
<reference evidence="11 12" key="1">
    <citation type="submission" date="2021-03" db="EMBL/GenBank/DDBJ databases">
        <title>Genomic Encyclopedia of Type Strains, Phase IV (KMG-IV): sequencing the most valuable type-strain genomes for metagenomic binning, comparative biology and taxonomic classification.</title>
        <authorList>
            <person name="Goeker M."/>
        </authorList>
    </citation>
    <scope>NUCLEOTIDE SEQUENCE [LARGE SCALE GENOMIC DNA]</scope>
    <source>
        <strain evidence="11 12">DSM 13372</strain>
    </source>
</reference>
<evidence type="ECO:0000256" key="8">
    <source>
        <dbReference type="ARBA" id="ARBA00040505"/>
    </source>
</evidence>
<name>A0ABS4R6W5_9HYPH</name>
<dbReference type="PANTHER" id="PTHR21064">
    <property type="entry name" value="AMINOGLYCOSIDE PHOSPHOTRANSFERASE DOMAIN-CONTAINING PROTEIN-RELATED"/>
    <property type="match status" value="1"/>
</dbReference>
<evidence type="ECO:0000256" key="2">
    <source>
        <dbReference type="ARBA" id="ARBA00022490"/>
    </source>
</evidence>
<evidence type="ECO:0000256" key="1">
    <source>
        <dbReference type="ARBA" id="ARBA00004496"/>
    </source>
</evidence>
<sequence length="376" mass="40074">MGAGTDRIPDEEAGQPNSSMAVGRDHLPFAAASTEAYFRAAAAMLAMRPGSPEPDMSAALLERHYGLAGSIATLSSEVERTVEVTLSDGRRLILKTSTRPEAIDSFRFQTAAMAGLQRAAGFVAPEVLHTASGALMFEQEGVCGYLQTRIEGIPLHRAMPTPDLLFRAGSALARLGLALGQVDAPAAHRPVLWHVGCWPRLMELEQYLPSASIADSVRVAMAEYVEFVEPQLSIVAWQVTHNDPSPFNMMATDQGIAFIDFGDGCWSPRIQDLAIAASHVVTDPALPLGGAEHLIAGYASVIALSSLEARLLVGLMRARQSALILVNYWRAHLFPSDAQYIKKNVARAEHGLSILAPLGVASGEAAVLAAMSSSLP</sequence>
<evidence type="ECO:0000259" key="10">
    <source>
        <dbReference type="Pfam" id="PF01636"/>
    </source>
</evidence>
<evidence type="ECO:0000256" key="3">
    <source>
        <dbReference type="ARBA" id="ARBA00022679"/>
    </source>
</evidence>
<dbReference type="SUPFAM" id="SSF56112">
    <property type="entry name" value="Protein kinase-like (PK-like)"/>
    <property type="match status" value="1"/>
</dbReference>
<evidence type="ECO:0000256" key="7">
    <source>
        <dbReference type="ARBA" id="ARBA00038873"/>
    </source>
</evidence>
<dbReference type="InterPro" id="IPR011009">
    <property type="entry name" value="Kinase-like_dom_sf"/>
</dbReference>
<evidence type="ECO:0000256" key="5">
    <source>
        <dbReference type="ARBA" id="ARBA00036820"/>
    </source>
</evidence>
<keyword evidence="4 11" id="KW-0418">Kinase</keyword>
<protein>
    <recommendedName>
        <fullName evidence="8">Hydroxylysine kinase</fullName>
        <ecNumber evidence="7">2.7.1.81</ecNumber>
    </recommendedName>
</protein>
<organism evidence="11 12">
    <name type="scientific">Sinorhizobium kostiense</name>
    <dbReference type="NCBI Taxonomy" id="76747"/>
    <lineage>
        <taxon>Bacteria</taxon>
        <taxon>Pseudomonadati</taxon>
        <taxon>Pseudomonadota</taxon>
        <taxon>Alphaproteobacteria</taxon>
        <taxon>Hyphomicrobiales</taxon>
        <taxon>Rhizobiaceae</taxon>
        <taxon>Sinorhizobium/Ensifer group</taxon>
        <taxon>Sinorhizobium</taxon>
    </lineage>
</organism>
<dbReference type="EMBL" id="JAGILA010000008">
    <property type="protein sequence ID" value="MBP2238632.1"/>
    <property type="molecule type" value="Genomic_DNA"/>
</dbReference>
<keyword evidence="2" id="KW-0963">Cytoplasm</keyword>
<keyword evidence="12" id="KW-1185">Reference proteome</keyword>
<comment type="function">
    <text evidence="6">Catalyzes the GTP-dependent phosphorylation of 5-hydroxy-L-lysine.</text>
</comment>
<comment type="subcellular location">
    <subcellularLocation>
        <location evidence="1">Cytoplasm</location>
    </subcellularLocation>
</comment>
<dbReference type="Proteomes" id="UP000730739">
    <property type="component" value="Unassembled WGS sequence"/>
</dbReference>
<evidence type="ECO:0000256" key="4">
    <source>
        <dbReference type="ARBA" id="ARBA00022777"/>
    </source>
</evidence>
<keyword evidence="3" id="KW-0808">Transferase</keyword>
<dbReference type="GO" id="GO:0016301">
    <property type="term" value="F:kinase activity"/>
    <property type="evidence" value="ECO:0007669"/>
    <property type="project" value="UniProtKB-KW"/>
</dbReference>
<dbReference type="InterPro" id="IPR002575">
    <property type="entry name" value="Aminoglycoside_PTrfase"/>
</dbReference>
<dbReference type="RefSeq" id="WP_234939638.1">
    <property type="nucleotide sequence ID" value="NZ_JAGILA010000008.1"/>
</dbReference>
<comment type="caution">
    <text evidence="11">The sequence shown here is derived from an EMBL/GenBank/DDBJ whole genome shotgun (WGS) entry which is preliminary data.</text>
</comment>
<proteinExistence type="predicted"/>
<dbReference type="Gene3D" id="3.30.200.20">
    <property type="entry name" value="Phosphorylase Kinase, domain 1"/>
    <property type="match status" value="1"/>
</dbReference>
<evidence type="ECO:0000313" key="11">
    <source>
        <dbReference type="EMBL" id="MBP2238632.1"/>
    </source>
</evidence>
<feature type="region of interest" description="Disordered" evidence="9">
    <location>
        <begin position="1"/>
        <end position="22"/>
    </location>
</feature>
<feature type="domain" description="Aminoglycoside phosphotransferase" evidence="10">
    <location>
        <begin position="74"/>
        <end position="284"/>
    </location>
</feature>